<evidence type="ECO:0000256" key="7">
    <source>
        <dbReference type="ARBA" id="ARBA00023177"/>
    </source>
</evidence>
<name>A0A7S4GMD8_OXYMA</name>
<dbReference type="SUPFAM" id="SSF111352">
    <property type="entry name" value="Ammonium transporter"/>
    <property type="match status" value="1"/>
</dbReference>
<dbReference type="EMBL" id="HBJB01001189">
    <property type="protein sequence ID" value="CAE0841324.1"/>
    <property type="molecule type" value="Transcribed_RNA"/>
</dbReference>
<comment type="similarity">
    <text evidence="2 8">Belongs to the ammonia transporter channel (TC 1.A.11.2) family.</text>
</comment>
<sequence>MSFNLDAFCTGLTAASSSSEQAVCALQTIVAGVSETVGGIDAEGITAGVDTFFLIFAGALVFMMQAGFAMLCAGSVRQKNVKNIMLKNLLDACGGAIGFYTVGFGFAYGGDDTSDKTFIGNSYFALRDYTNYAGFFFQFAFAATAATIVAGTVAERCKMSAYLCYSLFLTGFVYPVVVRSVWSSNGFLSAFSEDPFQGVGTVDFAGSGVVHMTGGLTALIAAIVLGPRKGRFYDEDGNPLETPVSFPAHSVALQILGTFILWFGWYGFNPGSALAIANADSAATAALCAVTTTMAAAAGCVSAMFTDSIIDGMATGETTYDLTMAMNGCLAGLVAVTAGTSVVTPWAAIIIGVVGGWVYIGMSKLLIKLKIDDAVDAIPVHFANGFWGVLATGLFANGGLMATAGYNSEHEGWFYEWGSGSGDGSLLICQLACLAWIIGWVTTIMTPFFILLNMAGMFRVDPLEEEVGLDISHHRGSAYDLSGPSKDHVDELMEIRASKHGKVEVPKEVAQAADDAAEETA</sequence>
<dbReference type="GO" id="GO:0097272">
    <property type="term" value="P:ammonium homeostasis"/>
    <property type="evidence" value="ECO:0007669"/>
    <property type="project" value="TreeGrafter"/>
</dbReference>
<gene>
    <name evidence="10" type="ORF">OMAR00294_LOCUS1040</name>
</gene>
<feature type="transmembrane region" description="Helical" evidence="8">
    <location>
        <begin position="88"/>
        <end position="109"/>
    </location>
</feature>
<proteinExistence type="inferred from homology"/>
<dbReference type="GO" id="GO:0005886">
    <property type="term" value="C:plasma membrane"/>
    <property type="evidence" value="ECO:0007669"/>
    <property type="project" value="UniProtKB-SubCell"/>
</dbReference>
<dbReference type="Pfam" id="PF00909">
    <property type="entry name" value="Ammonium_transp"/>
    <property type="match status" value="1"/>
</dbReference>
<protein>
    <recommendedName>
        <fullName evidence="8">Ammonium transporter</fullName>
    </recommendedName>
</protein>
<keyword evidence="5 8" id="KW-1133">Transmembrane helix</keyword>
<dbReference type="InterPro" id="IPR001905">
    <property type="entry name" value="Ammonium_transpt"/>
</dbReference>
<feature type="transmembrane region" description="Helical" evidence="8">
    <location>
        <begin position="283"/>
        <end position="306"/>
    </location>
</feature>
<dbReference type="PANTHER" id="PTHR11730:SF6">
    <property type="entry name" value="AMMONIUM TRANSPORTER"/>
    <property type="match status" value="1"/>
</dbReference>
<keyword evidence="7 8" id="KW-0924">Ammonia transport</keyword>
<reference evidence="10" key="1">
    <citation type="submission" date="2021-01" db="EMBL/GenBank/DDBJ databases">
        <authorList>
            <person name="Corre E."/>
            <person name="Pelletier E."/>
            <person name="Niang G."/>
            <person name="Scheremetjew M."/>
            <person name="Finn R."/>
            <person name="Kale V."/>
            <person name="Holt S."/>
            <person name="Cochrane G."/>
            <person name="Meng A."/>
            <person name="Brown T."/>
            <person name="Cohen L."/>
        </authorList>
    </citation>
    <scope>NUCLEOTIDE SEQUENCE</scope>
    <source>
        <strain evidence="10">LB1974</strain>
    </source>
</reference>
<feature type="transmembrane region" description="Helical" evidence="8">
    <location>
        <begin position="246"/>
        <end position="268"/>
    </location>
</feature>
<feature type="transmembrane region" description="Helical" evidence="8">
    <location>
        <begin position="202"/>
        <end position="225"/>
    </location>
</feature>
<evidence type="ECO:0000256" key="1">
    <source>
        <dbReference type="ARBA" id="ARBA00004141"/>
    </source>
</evidence>
<dbReference type="InterPro" id="IPR024041">
    <property type="entry name" value="NH4_transpt_AmtB-like_dom"/>
</dbReference>
<dbReference type="AlphaFoldDB" id="A0A7S4GMD8"/>
<feature type="transmembrane region" description="Helical" evidence="8">
    <location>
        <begin position="424"/>
        <end position="452"/>
    </location>
</feature>
<dbReference type="PROSITE" id="PS01219">
    <property type="entry name" value="AMMONIUM_TRANSP"/>
    <property type="match status" value="1"/>
</dbReference>
<dbReference type="InterPro" id="IPR029020">
    <property type="entry name" value="Ammonium/urea_transptr"/>
</dbReference>
<keyword evidence="4 8" id="KW-0812">Transmembrane</keyword>
<dbReference type="NCBIfam" id="TIGR00836">
    <property type="entry name" value="amt"/>
    <property type="match status" value="1"/>
</dbReference>
<evidence type="ECO:0000256" key="5">
    <source>
        <dbReference type="ARBA" id="ARBA00022989"/>
    </source>
</evidence>
<dbReference type="Gene3D" id="1.10.3430.10">
    <property type="entry name" value="Ammonium transporter AmtB like domains"/>
    <property type="match status" value="1"/>
</dbReference>
<feature type="transmembrane region" description="Helical" evidence="8">
    <location>
        <begin position="52"/>
        <end position="76"/>
    </location>
</feature>
<feature type="transmembrane region" description="Helical" evidence="8">
    <location>
        <begin position="343"/>
        <end position="362"/>
    </location>
</feature>
<dbReference type="GO" id="GO:0008519">
    <property type="term" value="F:ammonium channel activity"/>
    <property type="evidence" value="ECO:0007669"/>
    <property type="project" value="InterPro"/>
</dbReference>
<evidence type="ECO:0000256" key="6">
    <source>
        <dbReference type="ARBA" id="ARBA00023136"/>
    </source>
</evidence>
<feature type="transmembrane region" description="Helical" evidence="8">
    <location>
        <begin position="318"/>
        <end position="337"/>
    </location>
</feature>
<evidence type="ECO:0000256" key="2">
    <source>
        <dbReference type="ARBA" id="ARBA00005887"/>
    </source>
</evidence>
<accession>A0A7S4GMD8</accession>
<evidence type="ECO:0000256" key="8">
    <source>
        <dbReference type="RuleBase" id="RU362002"/>
    </source>
</evidence>
<keyword evidence="6 8" id="KW-0472">Membrane</keyword>
<evidence type="ECO:0000256" key="4">
    <source>
        <dbReference type="ARBA" id="ARBA00022692"/>
    </source>
</evidence>
<evidence type="ECO:0000256" key="3">
    <source>
        <dbReference type="ARBA" id="ARBA00022448"/>
    </source>
</evidence>
<dbReference type="InterPro" id="IPR018047">
    <property type="entry name" value="Ammonium_transpt_CS"/>
</dbReference>
<evidence type="ECO:0000259" key="9">
    <source>
        <dbReference type="Pfam" id="PF00909"/>
    </source>
</evidence>
<evidence type="ECO:0000313" key="10">
    <source>
        <dbReference type="EMBL" id="CAE0841324.1"/>
    </source>
</evidence>
<dbReference type="FunFam" id="1.10.3430.10:FF:000016">
    <property type="entry name" value="Ammonium transporter"/>
    <property type="match status" value="1"/>
</dbReference>
<organism evidence="10">
    <name type="scientific">Oxyrrhis marina</name>
    <name type="common">Dinoflagellate</name>
    <dbReference type="NCBI Taxonomy" id="2969"/>
    <lineage>
        <taxon>Eukaryota</taxon>
        <taxon>Sar</taxon>
        <taxon>Alveolata</taxon>
        <taxon>Dinophyceae</taxon>
        <taxon>Oxyrrhinales</taxon>
        <taxon>Oxyrrhinaceae</taxon>
        <taxon>Oxyrrhis</taxon>
    </lineage>
</organism>
<keyword evidence="3 8" id="KW-0813">Transport</keyword>
<feature type="transmembrane region" description="Helical" evidence="8">
    <location>
        <begin position="129"/>
        <end position="150"/>
    </location>
</feature>
<feature type="transmembrane region" description="Helical" evidence="8">
    <location>
        <begin position="382"/>
        <end position="404"/>
    </location>
</feature>
<comment type="subcellular location">
    <subcellularLocation>
        <location evidence="8">Cell membrane</location>
        <topology evidence="8">Multi-pass membrane protein</topology>
    </subcellularLocation>
    <subcellularLocation>
        <location evidence="1">Membrane</location>
        <topology evidence="1">Multi-pass membrane protein</topology>
    </subcellularLocation>
</comment>
<feature type="transmembrane region" description="Helical" evidence="8">
    <location>
        <begin position="162"/>
        <end position="182"/>
    </location>
</feature>
<feature type="domain" description="Ammonium transporter AmtB-like" evidence="9">
    <location>
        <begin position="53"/>
        <end position="479"/>
    </location>
</feature>
<dbReference type="PANTHER" id="PTHR11730">
    <property type="entry name" value="AMMONIUM TRANSPORTER"/>
    <property type="match status" value="1"/>
</dbReference>